<evidence type="ECO:0000313" key="2">
    <source>
        <dbReference type="WBParaSite" id="PDA_v2.g25694.t1"/>
    </source>
</evidence>
<keyword evidence="1" id="KW-1185">Reference proteome</keyword>
<sequence>MNCTFPSKKLVIFASHDFISTPTAIQITNNYGNCVFDRTIFNMETYNGSVSAISGNQHQCSITLIMGAYAYYYISEIWTTANNEKVSVFIGTNELYFEFK</sequence>
<dbReference type="WBParaSite" id="PDA_v2.g25694.t1">
    <property type="protein sequence ID" value="PDA_v2.g25694.t1"/>
    <property type="gene ID" value="PDA_v2.g25694"/>
</dbReference>
<dbReference type="AlphaFoldDB" id="A0A914QEQ3"/>
<evidence type="ECO:0000313" key="1">
    <source>
        <dbReference type="Proteomes" id="UP000887578"/>
    </source>
</evidence>
<protein>
    <submittedName>
        <fullName evidence="2">Uncharacterized protein</fullName>
    </submittedName>
</protein>
<organism evidence="1 2">
    <name type="scientific">Panagrolaimus davidi</name>
    <dbReference type="NCBI Taxonomy" id="227884"/>
    <lineage>
        <taxon>Eukaryota</taxon>
        <taxon>Metazoa</taxon>
        <taxon>Ecdysozoa</taxon>
        <taxon>Nematoda</taxon>
        <taxon>Chromadorea</taxon>
        <taxon>Rhabditida</taxon>
        <taxon>Tylenchina</taxon>
        <taxon>Panagrolaimomorpha</taxon>
        <taxon>Panagrolaimoidea</taxon>
        <taxon>Panagrolaimidae</taxon>
        <taxon>Panagrolaimus</taxon>
    </lineage>
</organism>
<name>A0A914QEQ3_9BILA</name>
<proteinExistence type="predicted"/>
<reference evidence="2" key="1">
    <citation type="submission" date="2022-11" db="UniProtKB">
        <authorList>
            <consortium name="WormBaseParasite"/>
        </authorList>
    </citation>
    <scope>IDENTIFICATION</scope>
</reference>
<dbReference type="Proteomes" id="UP000887578">
    <property type="component" value="Unplaced"/>
</dbReference>
<accession>A0A914QEQ3</accession>